<proteinExistence type="predicted"/>
<dbReference type="EMBL" id="JAHCMY010000001">
    <property type="protein sequence ID" value="MBS9523003.1"/>
    <property type="molecule type" value="Genomic_DNA"/>
</dbReference>
<gene>
    <name evidence="1" type="ORF">KI659_03140</name>
</gene>
<reference evidence="1 2" key="1">
    <citation type="submission" date="2021-05" db="EMBL/GenBank/DDBJ databases">
        <authorList>
            <person name="Zhang Z.D."/>
            <person name="Osman G."/>
        </authorList>
    </citation>
    <scope>NUCLEOTIDE SEQUENCE [LARGE SCALE GENOMIC DNA]</scope>
    <source>
        <strain evidence="1 2">KCTC 32217</strain>
    </source>
</reference>
<comment type="caution">
    <text evidence="1">The sequence shown here is derived from an EMBL/GenBank/DDBJ whole genome shotgun (WGS) entry which is preliminary data.</text>
</comment>
<keyword evidence="2" id="KW-1185">Reference proteome</keyword>
<dbReference type="Proteomes" id="UP001319104">
    <property type="component" value="Unassembled WGS sequence"/>
</dbReference>
<protein>
    <submittedName>
        <fullName evidence="1">Uncharacterized protein</fullName>
    </submittedName>
</protein>
<dbReference type="AlphaFoldDB" id="A0AAP2CEJ3"/>
<sequence>MKKAFTLLIVFGLTTGFVLVNNVYSGKKELVFSGLYEQVNVFIGNSKDYFNYVSYPQSSPTVSYNEFFIEIVHQGKMLTRPDFFRLLGFQRDEKDNPDNFAQNIQDIQILSDNDFQDLPAGEDLKRFFSIEKKVGPKYPAECIVLDVEELAELKLRDFSTFLFTLKNAPKATSTHRFKIIYQLTDGKVLETISRPITVMGQVM</sequence>
<dbReference type="RefSeq" id="WP_213943871.1">
    <property type="nucleotide sequence ID" value="NZ_JAHBGI010000003.1"/>
</dbReference>
<evidence type="ECO:0000313" key="2">
    <source>
        <dbReference type="Proteomes" id="UP001319104"/>
    </source>
</evidence>
<name>A0AAP2CEJ3_9BACT</name>
<evidence type="ECO:0000313" key="1">
    <source>
        <dbReference type="EMBL" id="MBS9523003.1"/>
    </source>
</evidence>
<accession>A0AAP2CEJ3</accession>
<organism evidence="1 2">
    <name type="scientific">Litoribacter ruber</name>
    <dbReference type="NCBI Taxonomy" id="702568"/>
    <lineage>
        <taxon>Bacteria</taxon>
        <taxon>Pseudomonadati</taxon>
        <taxon>Bacteroidota</taxon>
        <taxon>Cytophagia</taxon>
        <taxon>Cytophagales</taxon>
        <taxon>Cyclobacteriaceae</taxon>
        <taxon>Litoribacter</taxon>
    </lineage>
</organism>